<dbReference type="OrthoDB" id="9774335at2"/>
<keyword evidence="5 8" id="KW-0812">Transmembrane</keyword>
<evidence type="ECO:0000256" key="5">
    <source>
        <dbReference type="ARBA" id="ARBA00022692"/>
    </source>
</evidence>
<dbReference type="AlphaFoldDB" id="A0A508TY07"/>
<feature type="transmembrane region" description="Helical" evidence="8">
    <location>
        <begin position="275"/>
        <end position="293"/>
    </location>
</feature>
<reference evidence="10" key="1">
    <citation type="submission" date="2019-02" db="EMBL/GenBank/DDBJ databases">
        <authorList>
            <person name="Pothier F.J."/>
        </authorList>
    </citation>
    <scope>NUCLEOTIDE SEQUENCE</scope>
    <source>
        <strain evidence="10">CI-1B</strain>
    </source>
</reference>
<keyword evidence="11" id="KW-1185">Reference proteome</keyword>
<dbReference type="GO" id="GO:0015105">
    <property type="term" value="F:arsenite transmembrane transporter activity"/>
    <property type="evidence" value="ECO:0007669"/>
    <property type="project" value="InterPro"/>
</dbReference>
<feature type="transmembrane region" description="Helical" evidence="8">
    <location>
        <begin position="138"/>
        <end position="157"/>
    </location>
</feature>
<proteinExistence type="inferred from homology"/>
<dbReference type="PANTHER" id="PTHR43302">
    <property type="entry name" value="TRANSPORTER ARSB-RELATED"/>
    <property type="match status" value="1"/>
</dbReference>
<keyword evidence="7 8" id="KW-0472">Membrane</keyword>
<dbReference type="Pfam" id="PF03600">
    <property type="entry name" value="CitMHS"/>
    <property type="match status" value="1"/>
</dbReference>
<dbReference type="InterPro" id="IPR000802">
    <property type="entry name" value="Arsenical_pump_ArsB"/>
</dbReference>
<feature type="transmembrane region" description="Helical" evidence="8">
    <location>
        <begin position="245"/>
        <end position="263"/>
    </location>
</feature>
<feature type="transmembrane region" description="Helical" evidence="8">
    <location>
        <begin position="31"/>
        <end position="47"/>
    </location>
</feature>
<dbReference type="PANTHER" id="PTHR43302:SF5">
    <property type="entry name" value="TRANSPORTER ARSB-RELATED"/>
    <property type="match status" value="1"/>
</dbReference>
<dbReference type="PRINTS" id="PR00758">
    <property type="entry name" value="ARSENICPUMP"/>
</dbReference>
<evidence type="ECO:0000313" key="10">
    <source>
        <dbReference type="EMBL" id="VIO79545.1"/>
    </source>
</evidence>
<comment type="similarity">
    <text evidence="2">Belongs to the CitM (TC 2.A.11) transporter family.</text>
</comment>
<name>A0A508TY07_9BRAD</name>
<organism evidence="10 11">
    <name type="scientific">Bradyrhizobium ivorense</name>
    <dbReference type="NCBI Taxonomy" id="2511166"/>
    <lineage>
        <taxon>Bacteria</taxon>
        <taxon>Pseudomonadati</taxon>
        <taxon>Pseudomonadota</taxon>
        <taxon>Alphaproteobacteria</taxon>
        <taxon>Hyphomicrobiales</taxon>
        <taxon>Nitrobacteraceae</taxon>
        <taxon>Bradyrhizobium</taxon>
    </lineage>
</organism>
<keyword evidence="4" id="KW-1003">Cell membrane</keyword>
<feature type="domain" description="Citrate transporter-like" evidence="9">
    <location>
        <begin position="29"/>
        <end position="349"/>
    </location>
</feature>
<evidence type="ECO:0000313" key="11">
    <source>
        <dbReference type="Proteomes" id="UP000328092"/>
    </source>
</evidence>
<accession>A0A508TY07</accession>
<evidence type="ECO:0000256" key="4">
    <source>
        <dbReference type="ARBA" id="ARBA00022475"/>
    </source>
</evidence>
<dbReference type="EMBL" id="CAADFC020000033">
    <property type="protein sequence ID" value="VIO79545.1"/>
    <property type="molecule type" value="Genomic_DNA"/>
</dbReference>
<feature type="transmembrane region" description="Helical" evidence="8">
    <location>
        <begin position="59"/>
        <end position="75"/>
    </location>
</feature>
<evidence type="ECO:0000256" key="7">
    <source>
        <dbReference type="ARBA" id="ARBA00023136"/>
    </source>
</evidence>
<keyword evidence="6 8" id="KW-1133">Transmembrane helix</keyword>
<dbReference type="RefSeq" id="WP_139864372.1">
    <property type="nucleotide sequence ID" value="NZ_CAADFC020000033.1"/>
</dbReference>
<dbReference type="Proteomes" id="UP000328092">
    <property type="component" value="Unassembled WGS sequence"/>
</dbReference>
<evidence type="ECO:0000256" key="3">
    <source>
        <dbReference type="ARBA" id="ARBA00022448"/>
    </source>
</evidence>
<comment type="caution">
    <text evidence="10">The sequence shown here is derived from an EMBL/GenBank/DDBJ whole genome shotgun (WGS) entry which is preliminary data.</text>
</comment>
<keyword evidence="3" id="KW-0813">Transport</keyword>
<dbReference type="CDD" id="cd01118">
    <property type="entry name" value="ArsB_permease"/>
    <property type="match status" value="1"/>
</dbReference>
<evidence type="ECO:0000259" key="9">
    <source>
        <dbReference type="Pfam" id="PF03600"/>
    </source>
</evidence>
<evidence type="ECO:0000256" key="8">
    <source>
        <dbReference type="SAM" id="Phobius"/>
    </source>
</evidence>
<feature type="transmembrane region" description="Helical" evidence="8">
    <location>
        <begin position="177"/>
        <end position="199"/>
    </location>
</feature>
<dbReference type="InterPro" id="IPR004680">
    <property type="entry name" value="Cit_transptr-like_dom"/>
</dbReference>
<feature type="transmembrane region" description="Helical" evidence="8">
    <location>
        <begin position="364"/>
        <end position="383"/>
    </location>
</feature>
<evidence type="ECO:0000256" key="2">
    <source>
        <dbReference type="ARBA" id="ARBA00009843"/>
    </source>
</evidence>
<evidence type="ECO:0000256" key="6">
    <source>
        <dbReference type="ARBA" id="ARBA00022989"/>
    </source>
</evidence>
<feature type="transmembrane region" description="Helical" evidence="8">
    <location>
        <begin position="101"/>
        <end position="126"/>
    </location>
</feature>
<evidence type="ECO:0000256" key="1">
    <source>
        <dbReference type="ARBA" id="ARBA00004651"/>
    </source>
</evidence>
<comment type="subcellular location">
    <subcellularLocation>
        <location evidence="1">Cell membrane</location>
        <topology evidence="1">Multi-pass membrane protein</topology>
    </subcellularLocation>
</comment>
<feature type="transmembrane region" description="Helical" evidence="8">
    <location>
        <begin position="220"/>
        <end position="239"/>
    </location>
</feature>
<sequence length="419" mass="43767">MLVNNAATCGIAGLATLGVIARPWNLPEYIWAVTGAISLIAFDLLPWRDAVTAAGKGTDVYFFLIGMMLLAEVARKEGLFDWLAEQAVIHSRNSASQLFSIVYAVGTLVTIFLSNDATAVVLTPAVYAATRTAKVEPLPYLFACAFIANAASFVLPISNPANLVLFGARMPTLLEWLHHFLLPSIAAAAATFIMLRISLRNSLLGGVDELEGERAGPTRNAAIVAAGIGATALVLLAVSAFGLDLGIPTFACGAVVTAIVLLLGRKSPLSVARDISWSVLPLVAGLFILVEGLNRTGVLPTLAEELRRAAVLSPHGASWGAGIITAMASNLINNLPMGLIAATTTQTAQVSHYTIGAVLIGVDLGPNLSVTGSLATILWLIALRREGEHVGALRFLRLGVLVMPPALALSLLALSLVAS</sequence>
<dbReference type="GO" id="GO:0005886">
    <property type="term" value="C:plasma membrane"/>
    <property type="evidence" value="ECO:0007669"/>
    <property type="project" value="UniProtKB-SubCell"/>
</dbReference>
<protein>
    <submittedName>
        <fullName evidence="10">Arsenical pump membrane protein</fullName>
    </submittedName>
</protein>
<gene>
    <name evidence="10" type="primary">arsB</name>
    <name evidence="10" type="ORF">CI1B_78780</name>
</gene>
<feature type="transmembrane region" description="Helical" evidence="8">
    <location>
        <begin position="395"/>
        <end position="418"/>
    </location>
</feature>